<dbReference type="EMBL" id="CP028858">
    <property type="protein sequence ID" value="AWB26401.1"/>
    <property type="molecule type" value="Genomic_DNA"/>
</dbReference>
<dbReference type="KEGG" id="harc:HARCEL1_01020"/>
<evidence type="ECO:0000259" key="3">
    <source>
        <dbReference type="Pfam" id="PF00884"/>
    </source>
</evidence>
<evidence type="ECO:0000256" key="1">
    <source>
        <dbReference type="ARBA" id="ARBA00008779"/>
    </source>
</evidence>
<feature type="compositionally biased region" description="Basic and acidic residues" evidence="2">
    <location>
        <begin position="140"/>
        <end position="154"/>
    </location>
</feature>
<protein>
    <recommendedName>
        <fullName evidence="3">Sulfatase N-terminal domain-containing protein</fullName>
    </recommendedName>
</protein>
<name>A0A2R4WY08_9EURY</name>
<dbReference type="Proteomes" id="UP000244727">
    <property type="component" value="Chromosome"/>
</dbReference>
<sequence>MQDIHKPTDYESVSRQFVRYMDQTQTPNVVVVVVDALRPDVVTAETAPWMTNLAVSGVEFERAFSPINATEPLLASLYSGTYPATSGVYNHGTNLTERDIEVLDDLPFLQERFRAQGYETSAIDWLGNWHESGYDQYSGKLDESTDQRDRDRSGGRRRSVPSALLEWSLDRAPPSLVSVFRRAYFQVSEPSVQAGGWLPDSADDVVDAAIDAVETGTSPTYTFVHFWDTHAPYEVPDEYVQGDPDDPYDRYVGAVRFVDEQLRRLDERVDEATDRPTLYVVLGDHGESFGEHGIYFDHHGLYDATIHVPMILSHPDLPARTVDEFVQHVDIAPTLCDFLFDDPLPDVDGHSLLGTIRDGDPTRDAVIVEEAHTQRKAAIRTDRYKYIETVGDSAVCEGCHVVHGGERELYDLRSDPEERENMIERSPETAERLADRLDDWRSTHRTEHEASADDREIVDAELEQRLRDLGYR</sequence>
<feature type="region of interest" description="Disordered" evidence="2">
    <location>
        <begin position="137"/>
        <end position="157"/>
    </location>
</feature>
<dbReference type="InterPro" id="IPR050738">
    <property type="entry name" value="Sulfatase"/>
</dbReference>
<gene>
    <name evidence="4" type="ORF">HARCEL1_01020</name>
</gene>
<feature type="domain" description="Sulfatase N-terminal" evidence="3">
    <location>
        <begin position="27"/>
        <end position="337"/>
    </location>
</feature>
<feature type="region of interest" description="Disordered" evidence="2">
    <location>
        <begin position="416"/>
        <end position="456"/>
    </location>
</feature>
<dbReference type="CDD" id="cd16148">
    <property type="entry name" value="sulfatase_like"/>
    <property type="match status" value="1"/>
</dbReference>
<dbReference type="InterPro" id="IPR017850">
    <property type="entry name" value="Alkaline_phosphatase_core_sf"/>
</dbReference>
<evidence type="ECO:0000313" key="4">
    <source>
        <dbReference type="EMBL" id="AWB26401.1"/>
    </source>
</evidence>
<evidence type="ECO:0000256" key="2">
    <source>
        <dbReference type="SAM" id="MobiDB-lite"/>
    </source>
</evidence>
<proteinExistence type="inferred from homology"/>
<dbReference type="AlphaFoldDB" id="A0A2R4WY08"/>
<dbReference type="PANTHER" id="PTHR42693:SF33">
    <property type="entry name" value="ARYLSULFATASE"/>
    <property type="match status" value="1"/>
</dbReference>
<dbReference type="Gene3D" id="3.40.720.10">
    <property type="entry name" value="Alkaline Phosphatase, subunit A"/>
    <property type="match status" value="2"/>
</dbReference>
<dbReference type="PANTHER" id="PTHR42693">
    <property type="entry name" value="ARYLSULFATASE FAMILY MEMBER"/>
    <property type="match status" value="1"/>
</dbReference>
<comment type="similarity">
    <text evidence="1">Belongs to the sulfatase family.</text>
</comment>
<dbReference type="Pfam" id="PF00884">
    <property type="entry name" value="Sulfatase"/>
    <property type="match status" value="1"/>
</dbReference>
<dbReference type="SUPFAM" id="SSF53649">
    <property type="entry name" value="Alkaline phosphatase-like"/>
    <property type="match status" value="1"/>
</dbReference>
<evidence type="ECO:0000313" key="5">
    <source>
        <dbReference type="Proteomes" id="UP000244727"/>
    </source>
</evidence>
<dbReference type="InterPro" id="IPR000917">
    <property type="entry name" value="Sulfatase_N"/>
</dbReference>
<accession>A0A2R4WY08</accession>
<organism evidence="4 5">
    <name type="scientific">Halococcoides cellulosivorans</name>
    <dbReference type="NCBI Taxonomy" id="1679096"/>
    <lineage>
        <taxon>Archaea</taxon>
        <taxon>Methanobacteriati</taxon>
        <taxon>Methanobacteriota</taxon>
        <taxon>Stenosarchaea group</taxon>
        <taxon>Halobacteria</taxon>
        <taxon>Halobacteriales</taxon>
        <taxon>Haloarculaceae</taxon>
        <taxon>Halococcoides</taxon>
    </lineage>
</organism>
<reference evidence="4 5" key="1">
    <citation type="submission" date="2018-04" db="EMBL/GenBank/DDBJ databases">
        <title>Halococcoides cellulosivorans gen. nov., sp. nov., an extremely halophilic cellulose-utilizing haloarchaeon from hypersaline lakes.</title>
        <authorList>
            <person name="Sorokin D.Y."/>
            <person name="Toshchakov S.V."/>
            <person name="Samarov N.I."/>
            <person name="Korzhenkov A."/>
            <person name="Kublanov I.V."/>
        </authorList>
    </citation>
    <scope>NUCLEOTIDE SEQUENCE [LARGE SCALE GENOMIC DNA]</scope>
    <source>
        <strain evidence="4 5">HArcel1</strain>
    </source>
</reference>
<keyword evidence="5" id="KW-1185">Reference proteome</keyword>
<dbReference type="GO" id="GO:0004065">
    <property type="term" value="F:arylsulfatase activity"/>
    <property type="evidence" value="ECO:0007669"/>
    <property type="project" value="TreeGrafter"/>
</dbReference>